<dbReference type="GO" id="GO:0005886">
    <property type="term" value="C:plasma membrane"/>
    <property type="evidence" value="ECO:0007669"/>
    <property type="project" value="UniProtKB-SubCell"/>
</dbReference>
<comment type="caution">
    <text evidence="9">The sequence shown here is derived from an EMBL/GenBank/DDBJ whole genome shotgun (WGS) entry which is preliminary data.</text>
</comment>
<dbReference type="Proteomes" id="UP000293142">
    <property type="component" value="Unassembled WGS sequence"/>
</dbReference>
<evidence type="ECO:0000256" key="4">
    <source>
        <dbReference type="ARBA" id="ARBA00022692"/>
    </source>
</evidence>
<gene>
    <name evidence="9" type="ORF">EYB31_32995</name>
</gene>
<sequence>MPSSSLIRSREDRIVDNIVLILGAFILLAVAYPLIYVVSASLSEPKLITLGEVYLLPKGFTLDGYRKIFEYDPIWTGYRNTLFYTIVGTSLNVALTLTCAYALSRRDLIGRNLFTFLFTFTLFFSGGLLPTYLVVKKLQLVNTVWALLLPNAVSMWNVIIARTYFQSTIPNELKEAAFIDGCSNFKLFVRIVLPLSKPIIAVLILFYAVGHWNSFFSALIYLSDLKLYPLQLILRNVLIMDQMVDLMGLDAEAMQELVKRMELKEAMKFGIIVVSSLPVLVLYPFLQKYFVKGVMIGAIKG</sequence>
<comment type="subcellular location">
    <subcellularLocation>
        <location evidence="1 7">Cell membrane</location>
        <topology evidence="1 7">Multi-pass membrane protein</topology>
    </subcellularLocation>
</comment>
<feature type="domain" description="ABC transmembrane type-1" evidence="8">
    <location>
        <begin position="78"/>
        <end position="290"/>
    </location>
</feature>
<reference evidence="9 10" key="1">
    <citation type="submission" date="2019-02" db="EMBL/GenBank/DDBJ databases">
        <title>Paenibacillus sp. nov., isolated from surface-sterilized tissue of Thalictrum simplex L.</title>
        <authorList>
            <person name="Tuo L."/>
        </authorList>
    </citation>
    <scope>NUCLEOTIDE SEQUENCE [LARGE SCALE GENOMIC DNA]</scope>
    <source>
        <strain evidence="9 10">N2SHLJ1</strain>
    </source>
</reference>
<feature type="transmembrane region" description="Helical" evidence="7">
    <location>
        <begin position="18"/>
        <end position="38"/>
    </location>
</feature>
<evidence type="ECO:0000256" key="1">
    <source>
        <dbReference type="ARBA" id="ARBA00004651"/>
    </source>
</evidence>
<comment type="similarity">
    <text evidence="7">Belongs to the binding-protein-dependent transport system permease family.</text>
</comment>
<keyword evidence="5 7" id="KW-1133">Transmembrane helix</keyword>
<evidence type="ECO:0000313" key="9">
    <source>
        <dbReference type="EMBL" id="TBL70540.1"/>
    </source>
</evidence>
<dbReference type="Gene3D" id="1.10.3720.10">
    <property type="entry name" value="MetI-like"/>
    <property type="match status" value="1"/>
</dbReference>
<dbReference type="OrthoDB" id="9810086at2"/>
<keyword evidence="6 7" id="KW-0472">Membrane</keyword>
<accession>A0A4Q9DIN2</accession>
<evidence type="ECO:0000256" key="5">
    <source>
        <dbReference type="ARBA" id="ARBA00022989"/>
    </source>
</evidence>
<evidence type="ECO:0000256" key="2">
    <source>
        <dbReference type="ARBA" id="ARBA00022448"/>
    </source>
</evidence>
<dbReference type="InterPro" id="IPR035906">
    <property type="entry name" value="MetI-like_sf"/>
</dbReference>
<proteinExistence type="inferred from homology"/>
<dbReference type="AlphaFoldDB" id="A0A4Q9DIN2"/>
<keyword evidence="4 7" id="KW-0812">Transmembrane</keyword>
<feature type="transmembrane region" description="Helical" evidence="7">
    <location>
        <begin position="145"/>
        <end position="165"/>
    </location>
</feature>
<evidence type="ECO:0000259" key="8">
    <source>
        <dbReference type="PROSITE" id="PS50928"/>
    </source>
</evidence>
<dbReference type="SUPFAM" id="SSF161098">
    <property type="entry name" value="MetI-like"/>
    <property type="match status" value="1"/>
</dbReference>
<keyword evidence="2 7" id="KW-0813">Transport</keyword>
<dbReference type="RefSeq" id="WP_131017826.1">
    <property type="nucleotide sequence ID" value="NZ_SIRE01000031.1"/>
</dbReference>
<feature type="transmembrane region" description="Helical" evidence="7">
    <location>
        <begin position="82"/>
        <end position="101"/>
    </location>
</feature>
<keyword evidence="10" id="KW-1185">Reference proteome</keyword>
<feature type="transmembrane region" description="Helical" evidence="7">
    <location>
        <begin position="113"/>
        <end position="133"/>
    </location>
</feature>
<dbReference type="PANTHER" id="PTHR43744:SF9">
    <property type="entry name" value="POLYGALACTURONAN_RHAMNOGALACTURONAN TRANSPORT SYSTEM PERMEASE PROTEIN YTCP"/>
    <property type="match status" value="1"/>
</dbReference>
<evidence type="ECO:0000313" key="10">
    <source>
        <dbReference type="Proteomes" id="UP000293142"/>
    </source>
</evidence>
<protein>
    <submittedName>
        <fullName evidence="9">Carbohydrate ABC transporter permease</fullName>
    </submittedName>
</protein>
<dbReference type="InterPro" id="IPR000515">
    <property type="entry name" value="MetI-like"/>
</dbReference>
<dbReference type="GO" id="GO:0055085">
    <property type="term" value="P:transmembrane transport"/>
    <property type="evidence" value="ECO:0007669"/>
    <property type="project" value="InterPro"/>
</dbReference>
<dbReference type="EMBL" id="SIRE01000031">
    <property type="protein sequence ID" value="TBL70540.1"/>
    <property type="molecule type" value="Genomic_DNA"/>
</dbReference>
<dbReference type="Pfam" id="PF00528">
    <property type="entry name" value="BPD_transp_1"/>
    <property type="match status" value="1"/>
</dbReference>
<feature type="transmembrane region" description="Helical" evidence="7">
    <location>
        <begin position="266"/>
        <end position="286"/>
    </location>
</feature>
<evidence type="ECO:0000256" key="3">
    <source>
        <dbReference type="ARBA" id="ARBA00022475"/>
    </source>
</evidence>
<evidence type="ECO:0000256" key="6">
    <source>
        <dbReference type="ARBA" id="ARBA00023136"/>
    </source>
</evidence>
<evidence type="ECO:0000256" key="7">
    <source>
        <dbReference type="RuleBase" id="RU363032"/>
    </source>
</evidence>
<dbReference type="PROSITE" id="PS50928">
    <property type="entry name" value="ABC_TM1"/>
    <property type="match status" value="1"/>
</dbReference>
<name>A0A4Q9DIN2_9BACL</name>
<dbReference type="CDD" id="cd06261">
    <property type="entry name" value="TM_PBP2"/>
    <property type="match status" value="1"/>
</dbReference>
<dbReference type="PANTHER" id="PTHR43744">
    <property type="entry name" value="ABC TRANSPORTER PERMEASE PROTEIN MG189-RELATED-RELATED"/>
    <property type="match status" value="1"/>
</dbReference>
<organism evidence="9 10">
    <name type="scientific">Paenibacillus thalictri</name>
    <dbReference type="NCBI Taxonomy" id="2527873"/>
    <lineage>
        <taxon>Bacteria</taxon>
        <taxon>Bacillati</taxon>
        <taxon>Bacillota</taxon>
        <taxon>Bacilli</taxon>
        <taxon>Bacillales</taxon>
        <taxon>Paenibacillaceae</taxon>
        <taxon>Paenibacillus</taxon>
    </lineage>
</organism>
<keyword evidence="3" id="KW-1003">Cell membrane</keyword>